<reference evidence="5" key="1">
    <citation type="journal article" date="2019" name="Int. J. Syst. Evol. Microbiol.">
        <title>The Global Catalogue of Microorganisms (GCM) 10K type strain sequencing project: providing services to taxonomists for standard genome sequencing and annotation.</title>
        <authorList>
            <consortium name="The Broad Institute Genomics Platform"/>
            <consortium name="The Broad Institute Genome Sequencing Center for Infectious Disease"/>
            <person name="Wu L."/>
            <person name="Ma J."/>
        </authorList>
    </citation>
    <scope>NUCLEOTIDE SEQUENCE [LARGE SCALE GENOMIC DNA]</scope>
    <source>
        <strain evidence="5">CCUG 54520</strain>
    </source>
</reference>
<feature type="signal peptide" evidence="3">
    <location>
        <begin position="1"/>
        <end position="25"/>
    </location>
</feature>
<evidence type="ECO:0000313" key="5">
    <source>
        <dbReference type="Proteomes" id="UP001595914"/>
    </source>
</evidence>
<gene>
    <name evidence="4" type="ORF">ACFO6S_08140</name>
</gene>
<dbReference type="PANTHER" id="PTHR31126:SF1">
    <property type="entry name" value="TYROSINE SPECIFIC PROTEIN PHOSPHATASES DOMAIN-CONTAINING PROTEIN"/>
    <property type="match status" value="1"/>
</dbReference>
<evidence type="ECO:0000256" key="1">
    <source>
        <dbReference type="ARBA" id="ARBA00009580"/>
    </source>
</evidence>
<dbReference type="InterPro" id="IPR016130">
    <property type="entry name" value="Tyr_Pase_AS"/>
</dbReference>
<comment type="caution">
    <text evidence="4">The sequence shown here is derived from an EMBL/GenBank/DDBJ whole genome shotgun (WGS) entry which is preliminary data.</text>
</comment>
<comment type="similarity">
    <text evidence="1">Belongs to the protein-tyrosine phosphatase family.</text>
</comment>
<feature type="region of interest" description="Disordered" evidence="2">
    <location>
        <begin position="40"/>
        <end position="64"/>
    </location>
</feature>
<keyword evidence="3" id="KW-0732">Signal</keyword>
<protein>
    <submittedName>
        <fullName evidence="4">Tyrosine-protein phosphatase</fullName>
    </submittedName>
</protein>
<organism evidence="4 5">
    <name type="scientific">Rhodococcus kronopolitis</name>
    <dbReference type="NCBI Taxonomy" id="1460226"/>
    <lineage>
        <taxon>Bacteria</taxon>
        <taxon>Bacillati</taxon>
        <taxon>Actinomycetota</taxon>
        <taxon>Actinomycetes</taxon>
        <taxon>Mycobacteriales</taxon>
        <taxon>Nocardiaceae</taxon>
        <taxon>Rhodococcus</taxon>
    </lineage>
</organism>
<keyword evidence="5" id="KW-1185">Reference proteome</keyword>
<evidence type="ECO:0000313" key="4">
    <source>
        <dbReference type="EMBL" id="MFC4603645.1"/>
    </source>
</evidence>
<proteinExistence type="inferred from homology"/>
<dbReference type="Gene3D" id="3.90.190.10">
    <property type="entry name" value="Protein tyrosine phosphatase superfamily"/>
    <property type="match status" value="1"/>
</dbReference>
<dbReference type="RefSeq" id="WP_378415796.1">
    <property type="nucleotide sequence ID" value="NZ_JBHSFO010000003.1"/>
</dbReference>
<dbReference type="PROSITE" id="PS00383">
    <property type="entry name" value="TYR_PHOSPHATASE_1"/>
    <property type="match status" value="1"/>
</dbReference>
<dbReference type="SUPFAM" id="SSF52799">
    <property type="entry name" value="(Phosphotyrosine protein) phosphatases II"/>
    <property type="match status" value="1"/>
</dbReference>
<dbReference type="PANTHER" id="PTHR31126">
    <property type="entry name" value="TYROSINE-PROTEIN PHOSPHATASE"/>
    <property type="match status" value="1"/>
</dbReference>
<dbReference type="EMBL" id="JBHSFO010000003">
    <property type="protein sequence ID" value="MFC4603645.1"/>
    <property type="molecule type" value="Genomic_DNA"/>
</dbReference>
<dbReference type="InterPro" id="IPR029021">
    <property type="entry name" value="Prot-tyrosine_phosphatase-like"/>
</dbReference>
<dbReference type="Pfam" id="PF13350">
    <property type="entry name" value="Y_phosphatase3"/>
    <property type="match status" value="1"/>
</dbReference>
<evidence type="ECO:0000256" key="3">
    <source>
        <dbReference type="SAM" id="SignalP"/>
    </source>
</evidence>
<dbReference type="Proteomes" id="UP001595914">
    <property type="component" value="Unassembled WGS sequence"/>
</dbReference>
<sequence>MTARRTARPLGLAFAALLALTPALAGPALASAQSSDISTGSIMSGSSHFGSSEPTTLPELPAPSPDAVRLEAARNFRDVGGYTTTDGRKVREGLVYRSNKLSTLTDADQAKLTAANLTLDVDLRNAGERKEAPDRIPAGVRYQVADVVGIDSGVWFHESVPVTLGRAMIDAAVSGSSDIGQSIGYPFMVSYHGSDIAFADLLKAIAQNDTGATVFHCSAGKDRTGWATAVLLTLLGVPRDMVSADFMASNTYLGRTDAVDLSWLDAAFAQMNRLYGSFDNYVRDGLGLDQPTIDTLRAKLLV</sequence>
<evidence type="ECO:0000256" key="2">
    <source>
        <dbReference type="SAM" id="MobiDB-lite"/>
    </source>
</evidence>
<accession>A0ABV9FNN6</accession>
<feature type="compositionally biased region" description="Low complexity" evidence="2">
    <location>
        <begin position="40"/>
        <end position="52"/>
    </location>
</feature>
<name>A0ABV9FNN6_9NOCA</name>
<dbReference type="InterPro" id="IPR026893">
    <property type="entry name" value="Tyr/Ser_Pase_IphP-type"/>
</dbReference>
<feature type="chain" id="PRO_5046989202" evidence="3">
    <location>
        <begin position="26"/>
        <end position="302"/>
    </location>
</feature>